<feature type="domain" description="Reverse transcriptase Ty1/copia-type" evidence="1">
    <location>
        <begin position="2"/>
        <end position="115"/>
    </location>
</feature>
<dbReference type="InterPro" id="IPR013103">
    <property type="entry name" value="RVT_2"/>
</dbReference>
<gene>
    <name evidence="2" type="ORF">CRG98_038084</name>
</gene>
<keyword evidence="3" id="KW-1185">Reference proteome</keyword>
<dbReference type="EMBL" id="PGOL01003346">
    <property type="protein sequence ID" value="PKI41573.1"/>
    <property type="molecule type" value="Genomic_DNA"/>
</dbReference>
<dbReference type="PANTHER" id="PTHR11439:SF524">
    <property type="entry name" value="RNA-DIRECTED DNA POLYMERASE, PROTEIN KINASE RLK-PELLE-DLSV FAMILY"/>
    <property type="match status" value="1"/>
</dbReference>
<evidence type="ECO:0000313" key="2">
    <source>
        <dbReference type="EMBL" id="PKI41573.1"/>
    </source>
</evidence>
<reference evidence="2 3" key="1">
    <citation type="submission" date="2017-11" db="EMBL/GenBank/DDBJ databases">
        <title>De-novo sequencing of pomegranate (Punica granatum L.) genome.</title>
        <authorList>
            <person name="Akparov Z."/>
            <person name="Amiraslanov A."/>
            <person name="Hajiyeva S."/>
            <person name="Abbasov M."/>
            <person name="Kaur K."/>
            <person name="Hamwieh A."/>
            <person name="Solovyev V."/>
            <person name="Salamov A."/>
            <person name="Braich B."/>
            <person name="Kosarev P."/>
            <person name="Mahmoud A."/>
            <person name="Hajiyev E."/>
            <person name="Babayeva S."/>
            <person name="Izzatullayeva V."/>
            <person name="Mammadov A."/>
            <person name="Mammadov A."/>
            <person name="Sharifova S."/>
            <person name="Ojaghi J."/>
            <person name="Eynullazada K."/>
            <person name="Bayramov B."/>
            <person name="Abdulazimova A."/>
            <person name="Shahmuradov I."/>
        </authorList>
    </citation>
    <scope>NUCLEOTIDE SEQUENCE [LARGE SCALE GENOMIC DNA]</scope>
    <source>
        <strain evidence="3">cv. AG2017</strain>
        <tissue evidence="2">Leaf</tissue>
    </source>
</reference>
<dbReference type="Pfam" id="PF07727">
    <property type="entry name" value="RVT_2"/>
    <property type="match status" value="1"/>
</dbReference>
<organism evidence="2 3">
    <name type="scientific">Punica granatum</name>
    <name type="common">Pomegranate</name>
    <dbReference type="NCBI Taxonomy" id="22663"/>
    <lineage>
        <taxon>Eukaryota</taxon>
        <taxon>Viridiplantae</taxon>
        <taxon>Streptophyta</taxon>
        <taxon>Embryophyta</taxon>
        <taxon>Tracheophyta</taxon>
        <taxon>Spermatophyta</taxon>
        <taxon>Magnoliopsida</taxon>
        <taxon>eudicotyledons</taxon>
        <taxon>Gunneridae</taxon>
        <taxon>Pentapetalae</taxon>
        <taxon>rosids</taxon>
        <taxon>malvids</taxon>
        <taxon>Myrtales</taxon>
        <taxon>Lythraceae</taxon>
        <taxon>Punica</taxon>
    </lineage>
</organism>
<accession>A0A2I0ICN6</accession>
<dbReference type="CDD" id="cd09272">
    <property type="entry name" value="RNase_HI_RT_Ty1"/>
    <property type="match status" value="1"/>
</dbReference>
<dbReference type="Proteomes" id="UP000233551">
    <property type="component" value="Unassembled WGS sequence"/>
</dbReference>
<proteinExistence type="predicted"/>
<sequence>MNAVGCKWVFNTKLRADGTRDRFKARLVAKGFHQEEGVDFFEFNPIVKPATIRIVLTLAVVRIWSIRQLDVKNAFLHGNLDVPVYMEQPPSFRDDTRLDHVCLLCRALYGLKTRAESTTFSVTNVFFVTIRGSLDVGLSILSSSSLNLHAFADADWAGCKETRRSTTGFCVFHGANCVSWGAKKQQTVARSTAEAEYRALALLWLSSRGFLTYFGILQNTWLVLVLTWQSAKCPFHMDIMPRGNPGHGDYGFARPFVSQIGRSRHATMSPPILISSNQCGAPQHYVRDMSRLMVFIVPITIDKHAEKSSIGTWRSTQSCRKRIFTLYQVSIPLNFKSHNFISIYDG</sequence>
<comment type="caution">
    <text evidence="2">The sequence shown here is derived from an EMBL/GenBank/DDBJ whole genome shotgun (WGS) entry which is preliminary data.</text>
</comment>
<evidence type="ECO:0000259" key="1">
    <source>
        <dbReference type="Pfam" id="PF07727"/>
    </source>
</evidence>
<dbReference type="AlphaFoldDB" id="A0A2I0ICN6"/>
<evidence type="ECO:0000313" key="3">
    <source>
        <dbReference type="Proteomes" id="UP000233551"/>
    </source>
</evidence>
<protein>
    <recommendedName>
        <fullName evidence="1">Reverse transcriptase Ty1/copia-type domain-containing protein</fullName>
    </recommendedName>
</protein>
<dbReference type="PANTHER" id="PTHR11439">
    <property type="entry name" value="GAG-POL-RELATED RETROTRANSPOSON"/>
    <property type="match status" value="1"/>
</dbReference>
<name>A0A2I0ICN6_PUNGR</name>
<dbReference type="STRING" id="22663.A0A2I0ICN6"/>